<comment type="caution">
    <text evidence="2">The sequence shown here is derived from an EMBL/GenBank/DDBJ whole genome shotgun (WGS) entry which is preliminary data.</text>
</comment>
<evidence type="ECO:0000256" key="1">
    <source>
        <dbReference type="SAM" id="MobiDB-lite"/>
    </source>
</evidence>
<protein>
    <submittedName>
        <fullName evidence="2">Uncharacterized protein</fullName>
    </submittedName>
</protein>
<dbReference type="RefSeq" id="WP_340328929.1">
    <property type="nucleotide sequence ID" value="NZ_JAZHOF010000003.1"/>
</dbReference>
<name>A0AAW9RUI9_9HYPH</name>
<feature type="compositionally biased region" description="Pro residues" evidence="1">
    <location>
        <begin position="13"/>
        <end position="23"/>
    </location>
</feature>
<evidence type="ECO:0000313" key="2">
    <source>
        <dbReference type="EMBL" id="MEJ8571226.1"/>
    </source>
</evidence>
<dbReference type="EMBL" id="JAZHOF010000003">
    <property type="protein sequence ID" value="MEJ8571226.1"/>
    <property type="molecule type" value="Genomic_DNA"/>
</dbReference>
<keyword evidence="3" id="KW-1185">Reference proteome</keyword>
<feature type="region of interest" description="Disordered" evidence="1">
    <location>
        <begin position="1"/>
        <end position="28"/>
    </location>
</feature>
<evidence type="ECO:0000313" key="3">
    <source>
        <dbReference type="Proteomes" id="UP001378188"/>
    </source>
</evidence>
<dbReference type="AlphaFoldDB" id="A0AAW9RUI9"/>
<gene>
    <name evidence="2" type="ORF">V3328_07060</name>
</gene>
<reference evidence="2 3" key="1">
    <citation type="submission" date="2024-02" db="EMBL/GenBank/DDBJ databases">
        <title>Genome analysis and characterization of Microbaculum marinisediminis sp. nov., isolated from marine sediment.</title>
        <authorList>
            <person name="Du Z.-J."/>
            <person name="Ye Y.-Q."/>
            <person name="Zhang Z.-R."/>
            <person name="Yuan S.-M."/>
            <person name="Zhang X.-Y."/>
        </authorList>
    </citation>
    <scope>NUCLEOTIDE SEQUENCE [LARGE SCALE GENOMIC DNA]</scope>
    <source>
        <strain evidence="2 3">SDUM1044001</strain>
    </source>
</reference>
<proteinExistence type="predicted"/>
<feature type="region of interest" description="Disordered" evidence="1">
    <location>
        <begin position="68"/>
        <end position="92"/>
    </location>
</feature>
<dbReference type="Proteomes" id="UP001378188">
    <property type="component" value="Unassembled WGS sequence"/>
</dbReference>
<organism evidence="2 3">
    <name type="scientific">Microbaculum marinum</name>
    <dbReference type="NCBI Taxonomy" id="1764581"/>
    <lineage>
        <taxon>Bacteria</taxon>
        <taxon>Pseudomonadati</taxon>
        <taxon>Pseudomonadota</taxon>
        <taxon>Alphaproteobacteria</taxon>
        <taxon>Hyphomicrobiales</taxon>
        <taxon>Tepidamorphaceae</taxon>
        <taxon>Microbaculum</taxon>
    </lineage>
</organism>
<accession>A0AAW9RUI9</accession>
<sequence length="151" mass="16997">MTQKTKKPAAPVEAPPKAPPKAPPDLSTFDILASNQEAGEEIEIRHPATGNKLDVHIRMAGPDSELQKQARRWVVDSRSDRGLNRPMTDKELDEESAEMLARMTVTWRNVVIDGQKIGFSTEAAKSLYLRFPFIREQVDHFAGRRANFMKA</sequence>
<feature type="compositionally biased region" description="Basic and acidic residues" evidence="1">
    <location>
        <begin position="68"/>
        <end position="90"/>
    </location>
</feature>